<gene>
    <name evidence="1" type="ORF">NCTC13830_00324</name>
</gene>
<reference evidence="1 2" key="1">
    <citation type="submission" date="2018-06" db="EMBL/GenBank/DDBJ databases">
        <authorList>
            <consortium name="Pathogen Informatics"/>
            <person name="Doyle S."/>
        </authorList>
    </citation>
    <scope>NUCLEOTIDE SEQUENCE [LARGE SCALE GENOMIC DNA]</scope>
    <source>
        <strain evidence="1 2">NCTC13830</strain>
    </source>
</reference>
<evidence type="ECO:0000313" key="1">
    <source>
        <dbReference type="EMBL" id="SUM42802.1"/>
    </source>
</evidence>
<dbReference type="AlphaFoldDB" id="A0A380FWB4"/>
<evidence type="ECO:0000313" key="2">
    <source>
        <dbReference type="Proteomes" id="UP000254047"/>
    </source>
</evidence>
<organism evidence="1 2">
    <name type="scientific">Staphylococcus petrasii</name>
    <dbReference type="NCBI Taxonomy" id="1276936"/>
    <lineage>
        <taxon>Bacteria</taxon>
        <taxon>Bacillati</taxon>
        <taxon>Bacillota</taxon>
        <taxon>Bacilli</taxon>
        <taxon>Bacillales</taxon>
        <taxon>Staphylococcaceae</taxon>
        <taxon>Staphylococcus</taxon>
    </lineage>
</organism>
<protein>
    <submittedName>
        <fullName evidence="1">Uncharacterized protein</fullName>
    </submittedName>
</protein>
<name>A0A380FWB4_9STAP</name>
<dbReference type="Proteomes" id="UP000254047">
    <property type="component" value="Unassembled WGS sequence"/>
</dbReference>
<dbReference type="RefSeq" id="WP_167849387.1">
    <property type="nucleotide sequence ID" value="NZ_JBHLXO010000001.1"/>
</dbReference>
<sequence>MLIFSIILLLIGIALIATSRFVAYKRDIDLREKIYIPGVLIFLIGALCLIGCWVN</sequence>
<proteinExistence type="predicted"/>
<dbReference type="EMBL" id="UHDO01000001">
    <property type="protein sequence ID" value="SUM42802.1"/>
    <property type="molecule type" value="Genomic_DNA"/>
</dbReference>
<accession>A0A380FWB4</accession>